<dbReference type="InterPro" id="IPR018301">
    <property type="entry name" value="ArAA_hydroxylase_Fe/CU_BS"/>
</dbReference>
<evidence type="ECO:0000256" key="11">
    <source>
        <dbReference type="PIRSR" id="PIRSR601273-2"/>
    </source>
</evidence>
<name>A0A085NFT6_9BILA</name>
<evidence type="ECO:0000256" key="1">
    <source>
        <dbReference type="ARBA" id="ARBA00001954"/>
    </source>
</evidence>
<evidence type="ECO:0000313" key="14">
    <source>
        <dbReference type="EMBL" id="KFD68332.1"/>
    </source>
</evidence>
<gene>
    <name evidence="14" type="ORF">M514_07318</name>
</gene>
<evidence type="ECO:0000259" key="12">
    <source>
        <dbReference type="PROSITE" id="PS51410"/>
    </source>
</evidence>
<evidence type="ECO:0000259" key="13">
    <source>
        <dbReference type="PROSITE" id="PS51671"/>
    </source>
</evidence>
<sequence>MKLSYCNFWQTGKKDTMHIVTFEDRLSYAQKRIGALPFVQAIQAGARLDKSSWMIDCTLATSGRPSIALLSHSFDNNVRTRSTMATIVNSTSNSIPSMQSRYRMNTYLDVPLDGKGKFYLIITLKEGVSKLIASLKIFEAHKVNVVHIESRPSRKEGCYDFLIECNGMKEQCDTIFNMLHSIADRVSVQSFGPERACRDAVPWFPQKIKDLDLFADRILTYGAELDADHPGFKDEVYRQRRKIFADIAHNYRHGQPIPRVEYTEEETKTWATVYRELKQLYPTHACREFNHIFPLLEQNCGYSENAIPQLQDVSEFLRECSGFTVRPVAGLLSSRDFLAGLAFRVFHTTQYIRHSSSPKYTPEPDVCHELLGHVPLFADPEFAQFSQEIGLCSLGAPDEVIQKLATLYWFTVEFGVCQQNGQRKAYGAGLLSSFGELQYCLTDEPKVLPFDPEVTATAEYPITSYQPLYFLAESFHSAKERLRNWALSIPRAFNFRYDPYTQRVELLDNAEILSRFVHDIRNDLHLVENSLKKIDVHTEMDGKDNYER</sequence>
<dbReference type="InterPro" id="IPR001273">
    <property type="entry name" value="ArAA_hydroxylase"/>
</dbReference>
<evidence type="ECO:0000256" key="9">
    <source>
        <dbReference type="ARBA" id="ARBA00023232"/>
    </source>
</evidence>
<evidence type="ECO:0000256" key="2">
    <source>
        <dbReference type="ARBA" id="ARBA00005088"/>
    </source>
</evidence>
<accession>A0A085NFT6</accession>
<dbReference type="InterPro" id="IPR002912">
    <property type="entry name" value="ACT_dom"/>
</dbReference>
<keyword evidence="9" id="KW-0585">Phenylalanine catabolism</keyword>
<dbReference type="CDD" id="cd03347">
    <property type="entry name" value="eu_PheOH"/>
    <property type="match status" value="1"/>
</dbReference>
<dbReference type="PROSITE" id="PS00367">
    <property type="entry name" value="BH4_AAA_HYDROXYL_1"/>
    <property type="match status" value="1"/>
</dbReference>
<dbReference type="Gene3D" id="1.10.800.10">
    <property type="entry name" value="Aromatic amino acid hydroxylase"/>
    <property type="match status" value="1"/>
</dbReference>
<dbReference type="GO" id="GO:0046189">
    <property type="term" value="P:phenol-containing compound biosynthetic process"/>
    <property type="evidence" value="ECO:0007669"/>
    <property type="project" value="UniProtKB-ARBA"/>
</dbReference>
<evidence type="ECO:0000256" key="8">
    <source>
        <dbReference type="ARBA" id="ARBA00023033"/>
    </source>
</evidence>
<comment type="pathway">
    <text evidence="2">Amino-acid degradation; L-phenylalanine degradation; acetoacetate and fumarate from L-phenylalanine: step 1/6.</text>
</comment>
<dbReference type="GO" id="GO:0006559">
    <property type="term" value="P:L-phenylalanine catabolic process"/>
    <property type="evidence" value="ECO:0007669"/>
    <property type="project" value="UniProtKB-UniPathway"/>
</dbReference>
<dbReference type="Pfam" id="PF00351">
    <property type="entry name" value="Biopterin_H"/>
    <property type="match status" value="1"/>
</dbReference>
<keyword evidence="6" id="KW-0560">Oxidoreductase</keyword>
<dbReference type="PROSITE" id="PS51671">
    <property type="entry name" value="ACT"/>
    <property type="match status" value="1"/>
</dbReference>
<keyword evidence="5 11" id="KW-0479">Metal-binding</keyword>
<evidence type="ECO:0000256" key="5">
    <source>
        <dbReference type="ARBA" id="ARBA00022723"/>
    </source>
</evidence>
<feature type="binding site" evidence="11">
    <location>
        <position position="413"/>
    </location>
    <ligand>
        <name>Fe cation</name>
        <dbReference type="ChEBI" id="CHEBI:24875"/>
    </ligand>
</feature>
<dbReference type="AlphaFoldDB" id="A0A085NFT6"/>
<dbReference type="InterPro" id="IPR045865">
    <property type="entry name" value="ACT-like_dom_sf"/>
</dbReference>
<evidence type="ECO:0000256" key="3">
    <source>
        <dbReference type="ARBA" id="ARBA00009712"/>
    </source>
</evidence>
<dbReference type="PANTHER" id="PTHR11473:SF24">
    <property type="entry name" value="PHENYLALANINE-4-HYDROXYLASE"/>
    <property type="match status" value="1"/>
</dbReference>
<dbReference type="PRINTS" id="PR00372">
    <property type="entry name" value="FYWHYDRXLASE"/>
</dbReference>
<dbReference type="Proteomes" id="UP000030758">
    <property type="component" value="Unassembled WGS sequence"/>
</dbReference>
<keyword evidence="8" id="KW-0503">Monooxygenase</keyword>
<comment type="cofactor">
    <cofactor evidence="1 11">
        <name>Fe(2+)</name>
        <dbReference type="ChEBI" id="CHEBI:29033"/>
    </cofactor>
</comment>
<evidence type="ECO:0000256" key="10">
    <source>
        <dbReference type="ARBA" id="ARBA00029922"/>
    </source>
</evidence>
<feature type="binding site" evidence="11">
    <location>
        <position position="373"/>
    </location>
    <ligand>
        <name>Fe cation</name>
        <dbReference type="ChEBI" id="CHEBI:24875"/>
    </ligand>
</feature>
<dbReference type="SUPFAM" id="SSF56534">
    <property type="entry name" value="Aromatic aminoacid monoxygenases, catalytic and oligomerization domains"/>
    <property type="match status" value="1"/>
</dbReference>
<dbReference type="UniPathway" id="UPA00139">
    <property type="reaction ID" value="UER00337"/>
</dbReference>
<comment type="similarity">
    <text evidence="3">Belongs to the biopterin-dependent aromatic amino acid hydroxylase family.</text>
</comment>
<dbReference type="PANTHER" id="PTHR11473">
    <property type="entry name" value="AROMATIC AMINO ACID HYDROXYLASE"/>
    <property type="match status" value="1"/>
</dbReference>
<organism evidence="14">
    <name type="scientific">Trichuris suis</name>
    <name type="common">pig whipworm</name>
    <dbReference type="NCBI Taxonomy" id="68888"/>
    <lineage>
        <taxon>Eukaryota</taxon>
        <taxon>Metazoa</taxon>
        <taxon>Ecdysozoa</taxon>
        <taxon>Nematoda</taxon>
        <taxon>Enoplea</taxon>
        <taxon>Dorylaimia</taxon>
        <taxon>Trichinellida</taxon>
        <taxon>Trichuridae</taxon>
        <taxon>Trichuris</taxon>
    </lineage>
</organism>
<dbReference type="SUPFAM" id="SSF55021">
    <property type="entry name" value="ACT-like"/>
    <property type="match status" value="1"/>
</dbReference>
<feature type="domain" description="Biopterin-dependent aromatic amino acid hydroxylase family profile" evidence="12">
    <location>
        <begin position="188"/>
        <end position="535"/>
    </location>
</feature>
<dbReference type="InterPro" id="IPR019774">
    <property type="entry name" value="Aromatic-AA_hydroxylase_C"/>
</dbReference>
<keyword evidence="7 11" id="KW-0408">Iron</keyword>
<dbReference type="GO" id="GO:0006576">
    <property type="term" value="P:biogenic amine metabolic process"/>
    <property type="evidence" value="ECO:0007669"/>
    <property type="project" value="UniProtKB-ARBA"/>
</dbReference>
<evidence type="ECO:0000256" key="4">
    <source>
        <dbReference type="ARBA" id="ARBA00011995"/>
    </source>
</evidence>
<reference evidence="14" key="1">
    <citation type="journal article" date="2014" name="Nat. Genet.">
        <title>Genome and transcriptome of the porcine whipworm Trichuris suis.</title>
        <authorList>
            <person name="Jex A.R."/>
            <person name="Nejsum P."/>
            <person name="Schwarz E.M."/>
            <person name="Hu L."/>
            <person name="Young N.D."/>
            <person name="Hall R.S."/>
            <person name="Korhonen P.K."/>
            <person name="Liao S."/>
            <person name="Thamsborg S."/>
            <person name="Xia J."/>
            <person name="Xu P."/>
            <person name="Wang S."/>
            <person name="Scheerlinck J.P."/>
            <person name="Hofmann A."/>
            <person name="Sternberg P.W."/>
            <person name="Wang J."/>
            <person name="Gasser R.B."/>
        </authorList>
    </citation>
    <scope>NUCLEOTIDE SEQUENCE [LARGE SCALE GENOMIC DNA]</scope>
    <source>
        <strain evidence="14">DCEP-RM93F</strain>
    </source>
</reference>
<dbReference type="GO" id="GO:0004505">
    <property type="term" value="F:phenylalanine 4-monooxygenase activity"/>
    <property type="evidence" value="ECO:0007669"/>
    <property type="project" value="UniProtKB-EC"/>
</dbReference>
<dbReference type="GO" id="GO:0005506">
    <property type="term" value="F:iron ion binding"/>
    <property type="evidence" value="ECO:0007669"/>
    <property type="project" value="InterPro"/>
</dbReference>
<dbReference type="InterPro" id="IPR036951">
    <property type="entry name" value="ArAA_hydroxylase_sf"/>
</dbReference>
<protein>
    <recommendedName>
        <fullName evidence="4">phenylalanine 4-monooxygenase</fullName>
        <ecNumber evidence="4">1.14.16.1</ecNumber>
    </recommendedName>
    <alternativeName>
        <fullName evidence="10">Phe-4-monooxygenase</fullName>
    </alternativeName>
</protein>
<dbReference type="PROSITE" id="PS51410">
    <property type="entry name" value="BH4_AAA_HYDROXYL_2"/>
    <property type="match status" value="1"/>
</dbReference>
<feature type="binding site" evidence="11">
    <location>
        <position position="368"/>
    </location>
    <ligand>
        <name>Fe cation</name>
        <dbReference type="ChEBI" id="CHEBI:24875"/>
    </ligand>
</feature>
<dbReference type="InterPro" id="IPR041912">
    <property type="entry name" value="Euk_PheOH_cat"/>
</dbReference>
<dbReference type="FunFam" id="1.10.800.10:FF:000004">
    <property type="entry name" value="Tyrosine 3-monooxygenase"/>
    <property type="match status" value="1"/>
</dbReference>
<dbReference type="EC" id="1.14.16.1" evidence="4"/>
<evidence type="ECO:0000256" key="6">
    <source>
        <dbReference type="ARBA" id="ARBA00023002"/>
    </source>
</evidence>
<dbReference type="InterPro" id="IPR036329">
    <property type="entry name" value="Aro-AA_hydroxylase_C_sf"/>
</dbReference>
<dbReference type="EMBL" id="KL367505">
    <property type="protein sequence ID" value="KFD68332.1"/>
    <property type="molecule type" value="Genomic_DNA"/>
</dbReference>
<feature type="domain" description="ACT" evidence="13">
    <location>
        <begin position="119"/>
        <end position="193"/>
    </location>
</feature>
<evidence type="ECO:0000256" key="7">
    <source>
        <dbReference type="ARBA" id="ARBA00023004"/>
    </source>
</evidence>
<proteinExistence type="inferred from homology"/>